<evidence type="ECO:0000313" key="3">
    <source>
        <dbReference type="Proteomes" id="UP000626844"/>
    </source>
</evidence>
<organism evidence="2 3">
    <name type="scientific">Metabacillus arenae</name>
    <dbReference type="NCBI Taxonomy" id="2771434"/>
    <lineage>
        <taxon>Bacteria</taxon>
        <taxon>Bacillati</taxon>
        <taxon>Bacillota</taxon>
        <taxon>Bacilli</taxon>
        <taxon>Bacillales</taxon>
        <taxon>Bacillaceae</taxon>
        <taxon>Metabacillus</taxon>
    </lineage>
</organism>
<dbReference type="Pfam" id="PF13392">
    <property type="entry name" value="HNH_3"/>
    <property type="match status" value="1"/>
</dbReference>
<dbReference type="Gene3D" id="1.10.10.10">
    <property type="entry name" value="Winged helix-like DNA-binding domain superfamily/Winged helix DNA-binding domain"/>
    <property type="match status" value="1"/>
</dbReference>
<keyword evidence="2" id="KW-0540">Nuclease</keyword>
<dbReference type="SMART" id="SM00497">
    <property type="entry name" value="IENR1"/>
    <property type="match status" value="1"/>
</dbReference>
<dbReference type="InterPro" id="IPR044925">
    <property type="entry name" value="His-Me_finger_sf"/>
</dbReference>
<evidence type="ECO:0000259" key="1">
    <source>
        <dbReference type="SMART" id="SM00507"/>
    </source>
</evidence>
<dbReference type="InterPro" id="IPR003647">
    <property type="entry name" value="Intron_nuc_1_rpt"/>
</dbReference>
<dbReference type="RefSeq" id="WP_191155391.1">
    <property type="nucleotide sequence ID" value="NZ_JACXAI010000002.1"/>
</dbReference>
<dbReference type="EMBL" id="JACXAI010000002">
    <property type="protein sequence ID" value="MBD1379088.1"/>
    <property type="molecule type" value="Genomic_DNA"/>
</dbReference>
<comment type="caution">
    <text evidence="2">The sequence shown here is derived from an EMBL/GenBank/DDBJ whole genome shotgun (WGS) entry which is preliminary data.</text>
</comment>
<accession>A0A926NFK1</accession>
<proteinExistence type="predicted"/>
<dbReference type="Proteomes" id="UP000626844">
    <property type="component" value="Unassembled WGS sequence"/>
</dbReference>
<dbReference type="Pfam" id="PF07463">
    <property type="entry name" value="NUMOD4"/>
    <property type="match status" value="1"/>
</dbReference>
<protein>
    <submittedName>
        <fullName evidence="2">HNH endonuclease</fullName>
    </submittedName>
</protein>
<dbReference type="GO" id="GO:0004519">
    <property type="term" value="F:endonuclease activity"/>
    <property type="evidence" value="ECO:0007669"/>
    <property type="project" value="UniProtKB-KW"/>
</dbReference>
<keyword evidence="2" id="KW-0378">Hydrolase</keyword>
<dbReference type="SUPFAM" id="SSF54060">
    <property type="entry name" value="His-Me finger endonucleases"/>
    <property type="match status" value="1"/>
</dbReference>
<name>A0A926NFK1_9BACI</name>
<sequence length="177" mass="20160">MGEIWKDVSGYEGKCMVSNLGNIKSIKKDKILSPKNNHDGYLRIQLWEKCKVKFVSIHRLVAEAFIPNPENKPFVNHVNGVKNCNTVENLEWVTQRENINHAWENGLSKPQINGKHSKSVDQLDLGGNYIKTFPSTMEVERQLGINHVNISSVCRGKKHCKTAGGYKWRYSSGDTYE</sequence>
<reference evidence="2" key="1">
    <citation type="submission" date="2020-09" db="EMBL/GenBank/DDBJ databases">
        <title>A novel bacterium of genus Bacillus, isolated from South China Sea.</title>
        <authorList>
            <person name="Huang H."/>
            <person name="Mo K."/>
            <person name="Hu Y."/>
        </authorList>
    </citation>
    <scope>NUCLEOTIDE SEQUENCE</scope>
    <source>
        <strain evidence="2">IB182487</strain>
    </source>
</reference>
<dbReference type="AlphaFoldDB" id="A0A926NFK1"/>
<dbReference type="SUPFAM" id="SSF64496">
    <property type="entry name" value="DNA-binding domain of intron-encoded endonucleases"/>
    <property type="match status" value="1"/>
</dbReference>
<keyword evidence="2" id="KW-0255">Endonuclease</keyword>
<feature type="domain" description="HNH nuclease" evidence="1">
    <location>
        <begin position="51"/>
        <end position="99"/>
    </location>
</feature>
<keyword evidence="3" id="KW-1185">Reference proteome</keyword>
<gene>
    <name evidence="2" type="ORF">IC621_02490</name>
</gene>
<dbReference type="Gene3D" id="3.90.75.20">
    <property type="match status" value="1"/>
</dbReference>
<dbReference type="InterPro" id="IPR003615">
    <property type="entry name" value="HNH_nuc"/>
</dbReference>
<dbReference type="InterPro" id="IPR010902">
    <property type="entry name" value="NUMOD4"/>
</dbReference>
<dbReference type="GO" id="GO:0016788">
    <property type="term" value="F:hydrolase activity, acting on ester bonds"/>
    <property type="evidence" value="ECO:0007669"/>
    <property type="project" value="InterPro"/>
</dbReference>
<evidence type="ECO:0000313" key="2">
    <source>
        <dbReference type="EMBL" id="MBD1379088.1"/>
    </source>
</evidence>
<dbReference type="InterPro" id="IPR036388">
    <property type="entry name" value="WH-like_DNA-bd_sf"/>
</dbReference>
<dbReference type="SMART" id="SM00507">
    <property type="entry name" value="HNHc"/>
    <property type="match status" value="1"/>
</dbReference>